<comment type="subcellular location">
    <subcellularLocation>
        <location evidence="1">Membrane</location>
        <topology evidence="1">Multi-pass membrane protein</topology>
    </subcellularLocation>
</comment>
<feature type="transmembrane region" description="Helical" evidence="5">
    <location>
        <begin position="197"/>
        <end position="217"/>
    </location>
</feature>
<keyword evidence="2 5" id="KW-0812">Transmembrane</keyword>
<dbReference type="Gene3D" id="1.10.357.140">
    <property type="entry name" value="UbiA prenyltransferase"/>
    <property type="match status" value="1"/>
</dbReference>
<accession>A0ABY6TSE5</accession>
<dbReference type="CDD" id="cd13965">
    <property type="entry name" value="PT_UbiA_3"/>
    <property type="match status" value="1"/>
</dbReference>
<evidence type="ECO:0000256" key="4">
    <source>
        <dbReference type="ARBA" id="ARBA00023136"/>
    </source>
</evidence>
<reference evidence="6 7" key="1">
    <citation type="submission" date="2019-06" db="EMBL/GenBank/DDBJ databases">
        <authorList>
            <person name="Broberg M."/>
        </authorList>
    </citation>
    <scope>NUCLEOTIDE SEQUENCE [LARGE SCALE GENOMIC DNA]</scope>
</reference>
<proteinExistence type="predicted"/>
<feature type="transmembrane region" description="Helical" evidence="5">
    <location>
        <begin position="116"/>
        <end position="149"/>
    </location>
</feature>
<dbReference type="Pfam" id="PF01040">
    <property type="entry name" value="UbiA"/>
    <property type="match status" value="1"/>
</dbReference>
<dbReference type="PANTHER" id="PTHR42723">
    <property type="entry name" value="CHLOROPHYLL SYNTHASE"/>
    <property type="match status" value="1"/>
</dbReference>
<dbReference type="PANTHER" id="PTHR42723:SF1">
    <property type="entry name" value="CHLOROPHYLL SYNTHASE, CHLOROPLASTIC"/>
    <property type="match status" value="1"/>
</dbReference>
<feature type="transmembrane region" description="Helical" evidence="5">
    <location>
        <begin position="270"/>
        <end position="287"/>
    </location>
</feature>
<feature type="transmembrane region" description="Helical" evidence="5">
    <location>
        <begin position="238"/>
        <end position="264"/>
    </location>
</feature>
<gene>
    <name evidence="6" type="ORF">CLO192961_LOCUS58311</name>
</gene>
<dbReference type="InterPro" id="IPR050475">
    <property type="entry name" value="Prenyltransferase_related"/>
</dbReference>
<dbReference type="InterPro" id="IPR044878">
    <property type="entry name" value="UbiA_sf"/>
</dbReference>
<keyword evidence="4 5" id="KW-0472">Membrane</keyword>
<organism evidence="6 7">
    <name type="scientific">Bionectria ochroleuca</name>
    <name type="common">Gliocladium roseum</name>
    <dbReference type="NCBI Taxonomy" id="29856"/>
    <lineage>
        <taxon>Eukaryota</taxon>
        <taxon>Fungi</taxon>
        <taxon>Dikarya</taxon>
        <taxon>Ascomycota</taxon>
        <taxon>Pezizomycotina</taxon>
        <taxon>Sordariomycetes</taxon>
        <taxon>Hypocreomycetidae</taxon>
        <taxon>Hypocreales</taxon>
        <taxon>Bionectriaceae</taxon>
        <taxon>Clonostachys</taxon>
    </lineage>
</organism>
<dbReference type="EMBL" id="CABFNS010000414">
    <property type="protein sequence ID" value="VUC21559.1"/>
    <property type="molecule type" value="Genomic_DNA"/>
</dbReference>
<evidence type="ECO:0000256" key="3">
    <source>
        <dbReference type="ARBA" id="ARBA00022989"/>
    </source>
</evidence>
<evidence type="ECO:0000256" key="5">
    <source>
        <dbReference type="SAM" id="Phobius"/>
    </source>
</evidence>
<keyword evidence="7" id="KW-1185">Reference proteome</keyword>
<dbReference type="Proteomes" id="UP000766486">
    <property type="component" value="Unassembled WGS sequence"/>
</dbReference>
<evidence type="ECO:0008006" key="8">
    <source>
        <dbReference type="Google" id="ProtNLM"/>
    </source>
</evidence>
<protein>
    <recommendedName>
        <fullName evidence="8">Digeranylgeranylglyceryl phosphate synthase</fullName>
    </recommendedName>
</protein>
<evidence type="ECO:0000256" key="2">
    <source>
        <dbReference type="ARBA" id="ARBA00022692"/>
    </source>
</evidence>
<name>A0ABY6TSE5_BIOOC</name>
<comment type="caution">
    <text evidence="6">The sequence shown here is derived from an EMBL/GenBank/DDBJ whole genome shotgun (WGS) entry which is preliminary data.</text>
</comment>
<dbReference type="InterPro" id="IPR000537">
    <property type="entry name" value="UbiA_prenyltransferase"/>
</dbReference>
<sequence>MASRLLSSSCMLSYAYSLWLFTFSDLKTIVLPSTVFGLANARAVRLYHGDYNHDTASSWTGESMLRLPLVLFWLWIHLLPFTVSNQRDVKSIEEDRINKPWRPLPSGRLSRREAGFIIVTAYTLAQLYSLWLGTGLVQGAILVLLGTWYNNLGGADCNPFVRNLINSLGYTCFLTGALEAAANQPLFFLVLSQSTPFSLAPMASWVAIIAGIVFTTVHSQDMYDQAGDAARQRRTVPLVIGDAPARWMLAVCMVVWGILCPIFWDAATLARVVCAVLAGAVALRSLVLRDVDSDKRTFVVWNSWMAVVYALPLTARS</sequence>
<keyword evidence="3 5" id="KW-1133">Transmembrane helix</keyword>
<evidence type="ECO:0000313" key="6">
    <source>
        <dbReference type="EMBL" id="VUC21559.1"/>
    </source>
</evidence>
<evidence type="ECO:0000256" key="1">
    <source>
        <dbReference type="ARBA" id="ARBA00004141"/>
    </source>
</evidence>
<evidence type="ECO:0000313" key="7">
    <source>
        <dbReference type="Proteomes" id="UP000766486"/>
    </source>
</evidence>